<dbReference type="AlphaFoldDB" id="A0AAW1MGF4"/>
<organism evidence="2 3">
    <name type="scientific">Popillia japonica</name>
    <name type="common">Japanese beetle</name>
    <dbReference type="NCBI Taxonomy" id="7064"/>
    <lineage>
        <taxon>Eukaryota</taxon>
        <taxon>Metazoa</taxon>
        <taxon>Ecdysozoa</taxon>
        <taxon>Arthropoda</taxon>
        <taxon>Hexapoda</taxon>
        <taxon>Insecta</taxon>
        <taxon>Pterygota</taxon>
        <taxon>Neoptera</taxon>
        <taxon>Endopterygota</taxon>
        <taxon>Coleoptera</taxon>
        <taxon>Polyphaga</taxon>
        <taxon>Scarabaeiformia</taxon>
        <taxon>Scarabaeidae</taxon>
        <taxon>Rutelinae</taxon>
        <taxon>Popillia</taxon>
    </lineage>
</organism>
<sequence length="250" mass="28748">MYFVYTLLILTAASLIGAIQHDVYWRDFIDGYVPEEHDVYWRDFIDGYVPEDAFMGAEYLYIGQMPLNGILPGTIYPDRKLMISECCTGRKEATLGVKILCTRHPGNLKWRYVNTSALTKGNLDDLVRGGIENNNILYIGKVFHEGQWKIGKVYPTFHNLRGLRIWTSSGGVHVAHDFQILKYIDDPSFDVTEGAKVVRLNQCGFVFIFFFVAVVCNLRSARDFFTIPSRNRSQTSLHTDKRFLYKYSSI</sequence>
<accession>A0AAW1MGF4</accession>
<keyword evidence="3" id="KW-1185">Reference proteome</keyword>
<feature type="chain" id="PRO_5043396556" evidence="1">
    <location>
        <begin position="19"/>
        <end position="250"/>
    </location>
</feature>
<evidence type="ECO:0000313" key="3">
    <source>
        <dbReference type="Proteomes" id="UP001458880"/>
    </source>
</evidence>
<protein>
    <submittedName>
        <fullName evidence="2">Uncharacterized protein</fullName>
    </submittedName>
</protein>
<evidence type="ECO:0000313" key="2">
    <source>
        <dbReference type="EMBL" id="KAK9745145.1"/>
    </source>
</evidence>
<dbReference type="InterPro" id="IPR006616">
    <property type="entry name" value="DM9_repeat"/>
</dbReference>
<name>A0AAW1MGF4_POPJA</name>
<dbReference type="PANTHER" id="PTHR31649">
    <property type="entry name" value="AGAP009604-PA"/>
    <property type="match status" value="1"/>
</dbReference>
<keyword evidence="1" id="KW-0732">Signal</keyword>
<proteinExistence type="predicted"/>
<dbReference type="Proteomes" id="UP001458880">
    <property type="component" value="Unassembled WGS sequence"/>
</dbReference>
<dbReference type="PANTHER" id="PTHR31649:SF10">
    <property type="entry name" value="IP19903P-RELATED"/>
    <property type="match status" value="1"/>
</dbReference>
<evidence type="ECO:0000256" key="1">
    <source>
        <dbReference type="SAM" id="SignalP"/>
    </source>
</evidence>
<feature type="signal peptide" evidence="1">
    <location>
        <begin position="1"/>
        <end position="18"/>
    </location>
</feature>
<dbReference type="EMBL" id="JASPKY010000051">
    <property type="protein sequence ID" value="KAK9745145.1"/>
    <property type="molecule type" value="Genomic_DNA"/>
</dbReference>
<comment type="caution">
    <text evidence="2">The sequence shown here is derived from an EMBL/GenBank/DDBJ whole genome shotgun (WGS) entry which is preliminary data.</text>
</comment>
<reference evidence="2 3" key="1">
    <citation type="journal article" date="2024" name="BMC Genomics">
        <title>De novo assembly and annotation of Popillia japonica's genome with initial clues to its potential as an invasive pest.</title>
        <authorList>
            <person name="Cucini C."/>
            <person name="Boschi S."/>
            <person name="Funari R."/>
            <person name="Cardaioli E."/>
            <person name="Iannotti N."/>
            <person name="Marturano G."/>
            <person name="Paoli F."/>
            <person name="Bruttini M."/>
            <person name="Carapelli A."/>
            <person name="Frati F."/>
            <person name="Nardi F."/>
        </authorList>
    </citation>
    <scope>NUCLEOTIDE SEQUENCE [LARGE SCALE GENOMIC DNA]</scope>
    <source>
        <strain evidence="2">DMR45628</strain>
    </source>
</reference>
<gene>
    <name evidence="2" type="ORF">QE152_g7201</name>
</gene>
<dbReference type="Pfam" id="PF11901">
    <property type="entry name" value="DM9"/>
    <property type="match status" value="1"/>
</dbReference>